<reference evidence="1 2" key="1">
    <citation type="journal article" date="2013" name="PLoS ONE">
        <title>Genomic and secretomic analyses reveal unique features of the lignocellulolytic enzyme system of Penicillium decumbens.</title>
        <authorList>
            <person name="Liu G."/>
            <person name="Zhang L."/>
            <person name="Wei X."/>
            <person name="Zou G."/>
            <person name="Qin Y."/>
            <person name="Ma L."/>
            <person name="Li J."/>
            <person name="Zheng H."/>
            <person name="Wang S."/>
            <person name="Wang C."/>
            <person name="Xun L."/>
            <person name="Zhao G.-P."/>
            <person name="Zhou Z."/>
            <person name="Qu Y."/>
        </authorList>
    </citation>
    <scope>NUCLEOTIDE SEQUENCE [LARGE SCALE GENOMIC DNA]</scope>
    <source>
        <strain evidence="2">114-2 / CGMCC 5302</strain>
    </source>
</reference>
<sequence>MAAVELIFPDLKPDQASLNELEQDWPMFMKKLTSPNPGVLCGFHGWVLTENGRNVRDENKKVVVFEWDKVESFTSFITTSQFAEFAASIGHLFTGPPRPQLFRTDTSPKDAASVGKMEILRLTVQNSEATALALQIWEDISVYLKTCYQEGVTVSYGKSQNLADEIVVGLIGWHALENQSIETSGTGLEGFIEKLKSLGELSCMGVGLEDMKLPPVQGL</sequence>
<dbReference type="Proteomes" id="UP000019376">
    <property type="component" value="Unassembled WGS sequence"/>
</dbReference>
<gene>
    <name evidence="1" type="ORF">PDE_03904</name>
</gene>
<evidence type="ECO:0000313" key="2">
    <source>
        <dbReference type="Proteomes" id="UP000019376"/>
    </source>
</evidence>
<dbReference type="STRING" id="933388.S8ASC2"/>
<dbReference type="AlphaFoldDB" id="S8ASC2"/>
<keyword evidence="2" id="KW-1185">Reference proteome</keyword>
<dbReference type="SUPFAM" id="SSF54909">
    <property type="entry name" value="Dimeric alpha+beta barrel"/>
    <property type="match status" value="1"/>
</dbReference>
<evidence type="ECO:0008006" key="3">
    <source>
        <dbReference type="Google" id="ProtNLM"/>
    </source>
</evidence>
<proteinExistence type="predicted"/>
<evidence type="ECO:0000313" key="1">
    <source>
        <dbReference type="EMBL" id="EPS28958.1"/>
    </source>
</evidence>
<accession>S8ASC2</accession>
<dbReference type="OrthoDB" id="4425169at2759"/>
<name>S8ASC2_PENO1</name>
<dbReference type="EMBL" id="KB644411">
    <property type="protein sequence ID" value="EPS28958.1"/>
    <property type="molecule type" value="Genomic_DNA"/>
</dbReference>
<dbReference type="InterPro" id="IPR011008">
    <property type="entry name" value="Dimeric_a/b-barrel"/>
</dbReference>
<dbReference type="Gene3D" id="3.30.70.100">
    <property type="match status" value="1"/>
</dbReference>
<dbReference type="PhylomeDB" id="S8ASC2"/>
<protein>
    <recommendedName>
        <fullName evidence="3">ABM domain-containing protein</fullName>
    </recommendedName>
</protein>
<organism evidence="1 2">
    <name type="scientific">Penicillium oxalicum (strain 114-2 / CGMCC 5302)</name>
    <name type="common">Penicillium decumbens</name>
    <dbReference type="NCBI Taxonomy" id="933388"/>
    <lineage>
        <taxon>Eukaryota</taxon>
        <taxon>Fungi</taxon>
        <taxon>Dikarya</taxon>
        <taxon>Ascomycota</taxon>
        <taxon>Pezizomycotina</taxon>
        <taxon>Eurotiomycetes</taxon>
        <taxon>Eurotiomycetidae</taxon>
        <taxon>Eurotiales</taxon>
        <taxon>Aspergillaceae</taxon>
        <taxon>Penicillium</taxon>
    </lineage>
</organism>
<dbReference type="HOGENOM" id="CLU_112984_0_0_1"/>